<evidence type="ECO:0000256" key="14">
    <source>
        <dbReference type="ARBA" id="ARBA00023209"/>
    </source>
</evidence>
<evidence type="ECO:0000256" key="8">
    <source>
        <dbReference type="ARBA" id="ARBA00022475"/>
    </source>
</evidence>
<keyword evidence="8" id="KW-1003">Cell membrane</keyword>
<comment type="domain">
    <text evidence="18">The HXXXXD motif is essential for acyltransferase activity and may constitute the binding site for the phosphate moiety of the glycerol-3-phosphate.</text>
</comment>
<comment type="subcellular location">
    <subcellularLocation>
        <location evidence="2">Cell inner membrane</location>
        <topology evidence="2">Peripheral membrane protein</topology>
    </subcellularLocation>
</comment>
<keyword evidence="15 18" id="KW-1208">Phospholipid metabolism</keyword>
<keyword evidence="9 18" id="KW-0444">Lipid biosynthesis</keyword>
<keyword evidence="22" id="KW-1185">Reference proteome</keyword>
<name>A0A5A9XBK6_9BACT</name>
<dbReference type="GO" id="GO:0005886">
    <property type="term" value="C:plasma membrane"/>
    <property type="evidence" value="ECO:0007669"/>
    <property type="project" value="UniProtKB-SubCell"/>
</dbReference>
<evidence type="ECO:0000256" key="16">
    <source>
        <dbReference type="ARBA" id="ARBA00023315"/>
    </source>
</evidence>
<keyword evidence="16 18" id="KW-0012">Acyltransferase</keyword>
<dbReference type="PANTHER" id="PTHR10434:SF59">
    <property type="entry name" value="1-ACYL-SN-GLYCEROL-3-PHOSPHATE ACYLTRANSFERASE"/>
    <property type="match status" value="1"/>
</dbReference>
<comment type="function">
    <text evidence="17">Converts lysophosphatidic acid (LPA) into phosphatidic acid by incorporating acyl moiety at the 2 position.</text>
</comment>
<organism evidence="21 22">
    <name type="scientific">Oryzomonas rubra</name>
    <dbReference type="NCBI Taxonomy" id="2509454"/>
    <lineage>
        <taxon>Bacteria</taxon>
        <taxon>Pseudomonadati</taxon>
        <taxon>Thermodesulfobacteriota</taxon>
        <taxon>Desulfuromonadia</taxon>
        <taxon>Geobacterales</taxon>
        <taxon>Geobacteraceae</taxon>
        <taxon>Oryzomonas</taxon>
    </lineage>
</organism>
<keyword evidence="10" id="KW-0997">Cell inner membrane</keyword>
<dbReference type="SMART" id="SM00563">
    <property type="entry name" value="PlsC"/>
    <property type="match status" value="1"/>
</dbReference>
<protein>
    <recommendedName>
        <fullName evidence="7 18">1-acyl-sn-glycerol-3-phosphate acyltransferase</fullName>
        <ecNumber evidence="6 18">2.3.1.51</ecNumber>
    </recommendedName>
</protein>
<accession>A0A5A9XBK6</accession>
<dbReference type="InterPro" id="IPR004552">
    <property type="entry name" value="AGP_acyltrans"/>
</dbReference>
<dbReference type="GO" id="GO:0006654">
    <property type="term" value="P:phosphatidic acid biosynthetic process"/>
    <property type="evidence" value="ECO:0007669"/>
    <property type="project" value="TreeGrafter"/>
</dbReference>
<comment type="pathway">
    <text evidence="4">Lipid metabolism.</text>
</comment>
<dbReference type="Proteomes" id="UP000324298">
    <property type="component" value="Unassembled WGS sequence"/>
</dbReference>
<evidence type="ECO:0000256" key="2">
    <source>
        <dbReference type="ARBA" id="ARBA00004417"/>
    </source>
</evidence>
<comment type="catalytic activity">
    <reaction evidence="1 18">
        <text>a 1-acyl-sn-glycero-3-phosphate + an acyl-CoA = a 1,2-diacyl-sn-glycero-3-phosphate + CoA</text>
        <dbReference type="Rhea" id="RHEA:19709"/>
        <dbReference type="ChEBI" id="CHEBI:57287"/>
        <dbReference type="ChEBI" id="CHEBI:57970"/>
        <dbReference type="ChEBI" id="CHEBI:58342"/>
        <dbReference type="ChEBI" id="CHEBI:58608"/>
        <dbReference type="EC" id="2.3.1.51"/>
    </reaction>
</comment>
<dbReference type="GO" id="GO:0016024">
    <property type="term" value="P:CDP-diacylglycerol biosynthetic process"/>
    <property type="evidence" value="ECO:0007669"/>
    <property type="project" value="UniProtKB-UniPathway"/>
</dbReference>
<reference evidence="21 22" key="1">
    <citation type="submission" date="2019-04" db="EMBL/GenBank/DDBJ databases">
        <title>Geobacter ruber sp. nov., ferric-reducing bacteria isolated from paddy soil.</title>
        <authorList>
            <person name="Xu Z."/>
            <person name="Masuda Y."/>
            <person name="Itoh H."/>
            <person name="Senoo K."/>
        </authorList>
    </citation>
    <scope>NUCLEOTIDE SEQUENCE [LARGE SCALE GENOMIC DNA]</scope>
    <source>
        <strain evidence="21 22">Red88</strain>
    </source>
</reference>
<evidence type="ECO:0000256" key="4">
    <source>
        <dbReference type="ARBA" id="ARBA00005189"/>
    </source>
</evidence>
<evidence type="ECO:0000256" key="12">
    <source>
        <dbReference type="ARBA" id="ARBA00023098"/>
    </source>
</evidence>
<evidence type="ECO:0000256" key="17">
    <source>
        <dbReference type="ARBA" id="ARBA00037183"/>
    </source>
</evidence>
<dbReference type="InterPro" id="IPR002123">
    <property type="entry name" value="Plipid/glycerol_acylTrfase"/>
</dbReference>
<evidence type="ECO:0000256" key="11">
    <source>
        <dbReference type="ARBA" id="ARBA00022679"/>
    </source>
</evidence>
<evidence type="ECO:0000256" key="1">
    <source>
        <dbReference type="ARBA" id="ARBA00001141"/>
    </source>
</evidence>
<evidence type="ECO:0000256" key="18">
    <source>
        <dbReference type="RuleBase" id="RU361267"/>
    </source>
</evidence>
<evidence type="ECO:0000313" key="22">
    <source>
        <dbReference type="Proteomes" id="UP000324298"/>
    </source>
</evidence>
<comment type="pathway">
    <text evidence="3">Phospholipid metabolism; CDP-diacylglycerol biosynthesis; CDP-diacylglycerol from sn-glycerol 3-phosphate: step 2/3.</text>
</comment>
<keyword evidence="19" id="KW-0812">Transmembrane</keyword>
<dbReference type="EC" id="2.3.1.51" evidence="6 18"/>
<keyword evidence="19" id="KW-1133">Transmembrane helix</keyword>
<feature type="domain" description="Phospholipid/glycerol acyltransferase" evidence="20">
    <location>
        <begin position="71"/>
        <end position="185"/>
    </location>
</feature>
<evidence type="ECO:0000256" key="3">
    <source>
        <dbReference type="ARBA" id="ARBA00004728"/>
    </source>
</evidence>
<dbReference type="OrthoDB" id="9809618at2"/>
<gene>
    <name evidence="21" type="ORF">ET418_13575</name>
</gene>
<evidence type="ECO:0000256" key="10">
    <source>
        <dbReference type="ARBA" id="ARBA00022519"/>
    </source>
</evidence>
<dbReference type="Pfam" id="PF01553">
    <property type="entry name" value="Acyltransferase"/>
    <property type="match status" value="1"/>
</dbReference>
<dbReference type="SUPFAM" id="SSF69593">
    <property type="entry name" value="Glycerol-3-phosphate (1)-acyltransferase"/>
    <property type="match status" value="1"/>
</dbReference>
<proteinExistence type="inferred from homology"/>
<evidence type="ECO:0000256" key="9">
    <source>
        <dbReference type="ARBA" id="ARBA00022516"/>
    </source>
</evidence>
<dbReference type="UniPathway" id="UPA00557">
    <property type="reaction ID" value="UER00613"/>
</dbReference>
<keyword evidence="13 19" id="KW-0472">Membrane</keyword>
<dbReference type="NCBIfam" id="TIGR00530">
    <property type="entry name" value="AGP_acyltrn"/>
    <property type="match status" value="1"/>
</dbReference>
<evidence type="ECO:0000256" key="6">
    <source>
        <dbReference type="ARBA" id="ARBA00013211"/>
    </source>
</evidence>
<comment type="similarity">
    <text evidence="5 18">Belongs to the 1-acyl-sn-glycerol-3-phosphate acyltransferase family.</text>
</comment>
<dbReference type="CDD" id="cd07989">
    <property type="entry name" value="LPLAT_AGPAT-like"/>
    <property type="match status" value="1"/>
</dbReference>
<evidence type="ECO:0000256" key="13">
    <source>
        <dbReference type="ARBA" id="ARBA00023136"/>
    </source>
</evidence>
<comment type="caution">
    <text evidence="21">The sequence shown here is derived from an EMBL/GenBank/DDBJ whole genome shotgun (WGS) entry which is preliminary data.</text>
</comment>
<evidence type="ECO:0000313" key="21">
    <source>
        <dbReference type="EMBL" id="KAA0889798.1"/>
    </source>
</evidence>
<feature type="transmembrane region" description="Helical" evidence="19">
    <location>
        <begin position="9"/>
        <end position="32"/>
    </location>
</feature>
<evidence type="ECO:0000259" key="20">
    <source>
        <dbReference type="SMART" id="SM00563"/>
    </source>
</evidence>
<keyword evidence="11 18" id="KW-0808">Transferase</keyword>
<dbReference type="RefSeq" id="WP_149308381.1">
    <property type="nucleotide sequence ID" value="NZ_SRSD01000008.1"/>
</dbReference>
<evidence type="ECO:0000256" key="15">
    <source>
        <dbReference type="ARBA" id="ARBA00023264"/>
    </source>
</evidence>
<evidence type="ECO:0000256" key="5">
    <source>
        <dbReference type="ARBA" id="ARBA00008655"/>
    </source>
</evidence>
<evidence type="ECO:0000256" key="19">
    <source>
        <dbReference type="SAM" id="Phobius"/>
    </source>
</evidence>
<dbReference type="PANTHER" id="PTHR10434">
    <property type="entry name" value="1-ACYL-SN-GLYCEROL-3-PHOSPHATE ACYLTRANSFERASE"/>
    <property type="match status" value="1"/>
</dbReference>
<keyword evidence="12 18" id="KW-0443">Lipid metabolism</keyword>
<sequence>MDASRIRAYLYLALFIPITFLFAASALLGTLLDGSGRVYAVHARLWARLALAMAGVRVTVNGSEHLPAGPVIFMSNHQSNFDILALLAAMPRQIYWIAKKELFDIPVFGPSMRRGGYIPLDRGDGRKALKSMDNAAAIIREGKSVVMFPEGTRSLTRELLPFKRGGFILARKAGVPVVPVTINGSGRINPAGLIRLSSGAIDIVLHPPLVLPPDISKSEAETALMERTRSTIVSALEH</sequence>
<dbReference type="GO" id="GO:0003841">
    <property type="term" value="F:1-acylglycerol-3-phosphate O-acyltransferase activity"/>
    <property type="evidence" value="ECO:0007669"/>
    <property type="project" value="UniProtKB-UniRule"/>
</dbReference>
<keyword evidence="14 18" id="KW-0594">Phospholipid biosynthesis</keyword>
<dbReference type="AlphaFoldDB" id="A0A5A9XBK6"/>
<evidence type="ECO:0000256" key="7">
    <source>
        <dbReference type="ARBA" id="ARBA00016139"/>
    </source>
</evidence>
<dbReference type="EMBL" id="SRSD01000008">
    <property type="protein sequence ID" value="KAA0889798.1"/>
    <property type="molecule type" value="Genomic_DNA"/>
</dbReference>